<dbReference type="KEGG" id="vg:40078947"/>
<dbReference type="GeneID" id="40078947"/>
<accession>A0A0U4B4D9</accession>
<sequence>MSPTKPTAHDFSDVVQYTELLRRKEREIEVLSHQRHLAARRHHDAGATYPQLAEAMNVSEVAVYKMLKGRNKSIAERDKRSAK</sequence>
<dbReference type="Proteomes" id="UP000222336">
    <property type="component" value="Segment"/>
</dbReference>
<dbReference type="EMBL" id="KU160654">
    <property type="protein sequence ID" value="ALY09616.1"/>
    <property type="molecule type" value="Genomic_DNA"/>
</dbReference>
<dbReference type="RefSeq" id="YP_009603081.1">
    <property type="nucleotide sequence ID" value="NC_041947.1"/>
</dbReference>
<reference evidence="2" key="1">
    <citation type="submission" date="2015-11" db="EMBL/GenBank/DDBJ databases">
        <authorList>
            <person name="Dogans D."/>
            <person name="Schneider V.M."/>
            <person name="Bradley K.W."/>
            <person name="Asai D.J."/>
            <person name="Bowman C.A."/>
            <person name="Russell D.A."/>
            <person name="Pope W.H."/>
            <person name="Jacobs-Sera D."/>
            <person name="Hendrix R.W."/>
            <person name="Hatfull G.F."/>
        </authorList>
    </citation>
    <scope>NUCLEOTIDE SEQUENCE [LARGE SCALE GENOMIC DNA]</scope>
</reference>
<proteinExistence type="predicted"/>
<keyword evidence="2" id="KW-1185">Reference proteome</keyword>
<evidence type="ECO:0000313" key="2">
    <source>
        <dbReference type="Proteomes" id="UP000222336"/>
    </source>
</evidence>
<protein>
    <submittedName>
        <fullName evidence="1">HTH DNA binding domain protein</fullName>
    </submittedName>
</protein>
<name>A0A0U4B4D9_9CAUD</name>
<organism evidence="1 2">
    <name type="scientific">Arthrobacter phage Laroye</name>
    <dbReference type="NCBI Taxonomy" id="1772305"/>
    <lineage>
        <taxon>Viruses</taxon>
        <taxon>Duplodnaviria</taxon>
        <taxon>Heunggongvirae</taxon>
        <taxon>Uroviricota</taxon>
        <taxon>Caudoviricetes</taxon>
        <taxon>Laroyevirus</taxon>
        <taxon>Laroyevirus laroye</taxon>
    </lineage>
</organism>
<evidence type="ECO:0000313" key="1">
    <source>
        <dbReference type="EMBL" id="ALY09616.1"/>
    </source>
</evidence>
<gene>
    <name evidence="1" type="primary">91</name>
    <name evidence="1" type="ORF">LAROYE_91</name>
</gene>